<dbReference type="eggNOG" id="COG2124">
    <property type="taxonomic scope" value="Bacteria"/>
</dbReference>
<organism evidence="1 2">
    <name type="scientific">Gloeothece citriformis (strain PCC 7424)</name>
    <name type="common">Cyanothece sp. (strain PCC 7424)</name>
    <dbReference type="NCBI Taxonomy" id="65393"/>
    <lineage>
        <taxon>Bacteria</taxon>
        <taxon>Bacillati</taxon>
        <taxon>Cyanobacteriota</taxon>
        <taxon>Cyanophyceae</taxon>
        <taxon>Oscillatoriophycideae</taxon>
        <taxon>Chroococcales</taxon>
        <taxon>Aphanothecaceae</taxon>
        <taxon>Gloeothece</taxon>
        <taxon>Gloeothece citriformis</taxon>
    </lineage>
</organism>
<proteinExistence type="predicted"/>
<protein>
    <submittedName>
        <fullName evidence="1">Uncharacterized protein</fullName>
    </submittedName>
</protein>
<keyword evidence="2" id="KW-1185">Reference proteome</keyword>
<dbReference type="RefSeq" id="WP_015954873.1">
    <property type="nucleotide sequence ID" value="NC_011729.1"/>
</dbReference>
<dbReference type="STRING" id="65393.PCC7424_2868"/>
<reference evidence="2" key="1">
    <citation type="journal article" date="2011" name="MBio">
        <title>Novel metabolic attributes of the genus Cyanothece, comprising a group of unicellular nitrogen-fixing Cyanobacteria.</title>
        <authorList>
            <person name="Bandyopadhyay A."/>
            <person name="Elvitigala T."/>
            <person name="Welsh E."/>
            <person name="Stockel J."/>
            <person name="Liberton M."/>
            <person name="Min H."/>
            <person name="Sherman L.A."/>
            <person name="Pakrasi H.B."/>
        </authorList>
    </citation>
    <scope>NUCLEOTIDE SEQUENCE [LARGE SCALE GENOMIC DNA]</scope>
    <source>
        <strain evidence="2">PCC 7424</strain>
    </source>
</reference>
<dbReference type="KEGG" id="cyc:PCC7424_2868"/>
<accession>B7K8S5</accession>
<evidence type="ECO:0000313" key="1">
    <source>
        <dbReference type="EMBL" id="ACK71273.1"/>
    </source>
</evidence>
<dbReference type="Proteomes" id="UP000002384">
    <property type="component" value="Chromosome"/>
</dbReference>
<dbReference type="HOGENOM" id="CLU_1608134_0_0_3"/>
<dbReference type="AlphaFoldDB" id="B7K8S5"/>
<evidence type="ECO:0000313" key="2">
    <source>
        <dbReference type="Proteomes" id="UP000002384"/>
    </source>
</evidence>
<sequence length="165" mass="18601">MSDQPKPRQRPLSFIAPIKGVDEVSVQENYKKLSALIANVGPAGLNDVGTVHFGNFLFLEPATGSDGTQYYKKFALFTFYDGKFETYVKDFALKVGNTFNALLQYLDDVPEDLIPVQQNIEDFADYIEKYDQPVAKWYTAYPNKIVKEITNPVQGVTANLEEEDS</sequence>
<dbReference type="EMBL" id="CP001291">
    <property type="protein sequence ID" value="ACK71273.1"/>
    <property type="molecule type" value="Genomic_DNA"/>
</dbReference>
<dbReference type="OrthoDB" id="116741at2"/>
<gene>
    <name evidence="1" type="ordered locus">PCC7424_2868</name>
</gene>
<name>B7K8S5_GLOC7</name>